<dbReference type="OMA" id="CECFIEL"/>
<evidence type="ECO:0000313" key="1">
    <source>
        <dbReference type="EMBL" id="CAD8145318.1"/>
    </source>
</evidence>
<sequence>MQFKQGLSQICHQVKVFFREQHCSWSFEQDTQLQFINKINQFVNSPNMIMLNCYRNPILLGQYGLDHSSRLERVQQNQFNFYINTFHCECFIELSIKSNYVPVILLKLKDDSWGIELIFLGYISPPSEDYDPDALLQQILCEILNPKEESKKLDISQEIIITYYQDDL</sequence>
<name>A0A8S1T0X9_PAROT</name>
<proteinExistence type="predicted"/>
<gene>
    <name evidence="1" type="ORF">POCTA_138.1.T0170169</name>
</gene>
<dbReference type="AlphaFoldDB" id="A0A8S1T0X9"/>
<organism evidence="1 2">
    <name type="scientific">Paramecium octaurelia</name>
    <dbReference type="NCBI Taxonomy" id="43137"/>
    <lineage>
        <taxon>Eukaryota</taxon>
        <taxon>Sar</taxon>
        <taxon>Alveolata</taxon>
        <taxon>Ciliophora</taxon>
        <taxon>Intramacronucleata</taxon>
        <taxon>Oligohymenophorea</taxon>
        <taxon>Peniculida</taxon>
        <taxon>Parameciidae</taxon>
        <taxon>Paramecium</taxon>
    </lineage>
</organism>
<protein>
    <submittedName>
        <fullName evidence="1">Uncharacterized protein</fullName>
    </submittedName>
</protein>
<reference evidence="1" key="1">
    <citation type="submission" date="2021-01" db="EMBL/GenBank/DDBJ databases">
        <authorList>
            <consortium name="Genoscope - CEA"/>
            <person name="William W."/>
        </authorList>
    </citation>
    <scope>NUCLEOTIDE SEQUENCE</scope>
</reference>
<dbReference type="EMBL" id="CAJJDP010000017">
    <property type="protein sequence ID" value="CAD8145318.1"/>
    <property type="molecule type" value="Genomic_DNA"/>
</dbReference>
<dbReference type="Proteomes" id="UP000683925">
    <property type="component" value="Unassembled WGS sequence"/>
</dbReference>
<accession>A0A8S1T0X9</accession>
<dbReference type="OrthoDB" id="308362at2759"/>
<comment type="caution">
    <text evidence="1">The sequence shown here is derived from an EMBL/GenBank/DDBJ whole genome shotgun (WGS) entry which is preliminary data.</text>
</comment>
<evidence type="ECO:0000313" key="2">
    <source>
        <dbReference type="Proteomes" id="UP000683925"/>
    </source>
</evidence>
<keyword evidence="2" id="KW-1185">Reference proteome</keyword>